<evidence type="ECO:0000313" key="2">
    <source>
        <dbReference type="Proteomes" id="UP000580344"/>
    </source>
</evidence>
<accession>A0ABX1WIC4</accession>
<keyword evidence="2" id="KW-1185">Reference proteome</keyword>
<dbReference type="EMBL" id="JABFOQ010000001">
    <property type="protein sequence ID" value="NOJ74297.1"/>
    <property type="molecule type" value="Genomic_DNA"/>
</dbReference>
<protein>
    <submittedName>
        <fullName evidence="1">Uncharacterized protein</fullName>
    </submittedName>
</protein>
<sequence>MKYLYLIFFFLLFFNCKNKAQIETLETSTFRKKNDSLDYFTRRYIDDSTYLENGFTKNHLLKTIDTLRLLGKNKEIGSLIGWSSDLHHVNDKLETVVMSHNIRINGKIYKNQYKVFKQSENLKKGVINNDFSFYYKHTKDSIIVNIPKYMLSSFEKLETYVCILCSDKLVNDFSNKEIIKIYDTVFIDKKVNSSSTSKYLFFDPKNIKQNQNCYFQVLQKQKKDNTIIETTMYFKK</sequence>
<organism evidence="1 2">
    <name type="scientific">Empedobacter stercoris</name>
    <dbReference type="NCBI Taxonomy" id="1628248"/>
    <lineage>
        <taxon>Bacteria</taxon>
        <taxon>Pseudomonadati</taxon>
        <taxon>Bacteroidota</taxon>
        <taxon>Flavobacteriia</taxon>
        <taxon>Flavobacteriales</taxon>
        <taxon>Weeksellaceae</taxon>
        <taxon>Empedobacter</taxon>
    </lineage>
</organism>
<reference evidence="1 2" key="1">
    <citation type="submission" date="2020-05" db="EMBL/GenBank/DDBJ databases">
        <title>Tigecycline resistant gene in Empedobacter stercoris.</title>
        <authorList>
            <person name="Chen Y."/>
            <person name="Cheng Y."/>
            <person name="Zhou K."/>
        </authorList>
    </citation>
    <scope>NUCLEOTIDE SEQUENCE [LARGE SCALE GENOMIC DNA]</scope>
    <source>
        <strain evidence="1 2">ES202</strain>
    </source>
</reference>
<dbReference type="Proteomes" id="UP000580344">
    <property type="component" value="Unassembled WGS sequence"/>
</dbReference>
<proteinExistence type="predicted"/>
<comment type="caution">
    <text evidence="1">The sequence shown here is derived from an EMBL/GenBank/DDBJ whole genome shotgun (WGS) entry which is preliminary data.</text>
</comment>
<name>A0ABX1WIC4_9FLAO</name>
<evidence type="ECO:0000313" key="1">
    <source>
        <dbReference type="EMBL" id="NOJ74297.1"/>
    </source>
</evidence>
<dbReference type="RefSeq" id="WP_171621622.1">
    <property type="nucleotide sequence ID" value="NZ_JABFOQ010000001.1"/>
</dbReference>
<gene>
    <name evidence="1" type="ORF">HMH06_00295</name>
</gene>